<feature type="domain" description="N-acetyltransferase" evidence="1">
    <location>
        <begin position="18"/>
        <end position="188"/>
    </location>
</feature>
<dbReference type="EMBL" id="QJVC01000007">
    <property type="protein sequence ID" value="PYI38627.1"/>
    <property type="molecule type" value="Genomic_DNA"/>
</dbReference>
<dbReference type="InterPro" id="IPR016181">
    <property type="entry name" value="Acyl_CoA_acyltransferase"/>
</dbReference>
<dbReference type="Pfam" id="PF00583">
    <property type="entry name" value="Acetyltransf_1"/>
    <property type="match status" value="1"/>
</dbReference>
<reference evidence="2 3" key="1">
    <citation type="submission" date="2018-05" db="EMBL/GenBank/DDBJ databases">
        <title>Genetic diversity of glacier-inhabiting Cryobacterium bacteria in China and description of Cryobacterium mengkeensis sp. nov. and Arthrobacter glacialis sp. nov.</title>
        <authorList>
            <person name="Liu Q."/>
            <person name="Xin Y.-H."/>
        </authorList>
    </citation>
    <scope>NUCLEOTIDE SEQUENCE [LARGE SCALE GENOMIC DNA]</scope>
    <source>
        <strain evidence="2 3">B7</strain>
    </source>
</reference>
<comment type="caution">
    <text evidence="2">The sequence shown here is derived from an EMBL/GenBank/DDBJ whole genome shotgun (WGS) entry which is preliminary data.</text>
</comment>
<accession>A0A2V5JG00</accession>
<protein>
    <submittedName>
        <fullName evidence="2">GNAT family N-acetyltransferase</fullName>
    </submittedName>
</protein>
<dbReference type="Proteomes" id="UP000247980">
    <property type="component" value="Unassembled WGS sequence"/>
</dbReference>
<dbReference type="OrthoDB" id="3425968at2"/>
<organism evidence="2 3">
    <name type="scientific">Arthrobacter psychrolactophilus</name>
    <dbReference type="NCBI Taxonomy" id="92442"/>
    <lineage>
        <taxon>Bacteria</taxon>
        <taxon>Bacillati</taxon>
        <taxon>Actinomycetota</taxon>
        <taxon>Actinomycetes</taxon>
        <taxon>Micrococcales</taxon>
        <taxon>Micrococcaceae</taxon>
        <taxon>Arthrobacter</taxon>
    </lineage>
</organism>
<dbReference type="GO" id="GO:0016747">
    <property type="term" value="F:acyltransferase activity, transferring groups other than amino-acyl groups"/>
    <property type="evidence" value="ECO:0007669"/>
    <property type="project" value="InterPro"/>
</dbReference>
<evidence type="ECO:0000313" key="2">
    <source>
        <dbReference type="EMBL" id="PYI38627.1"/>
    </source>
</evidence>
<keyword evidence="2" id="KW-0808">Transferase</keyword>
<dbReference type="PROSITE" id="PS51186">
    <property type="entry name" value="GNAT"/>
    <property type="match status" value="1"/>
</dbReference>
<evidence type="ECO:0000259" key="1">
    <source>
        <dbReference type="PROSITE" id="PS51186"/>
    </source>
</evidence>
<keyword evidence="3" id="KW-1185">Reference proteome</keyword>
<proteinExistence type="predicted"/>
<dbReference type="InterPro" id="IPR000182">
    <property type="entry name" value="GNAT_dom"/>
</dbReference>
<dbReference type="Gene3D" id="3.40.630.30">
    <property type="match status" value="1"/>
</dbReference>
<dbReference type="SUPFAM" id="SSF55729">
    <property type="entry name" value="Acyl-CoA N-acyltransferases (Nat)"/>
    <property type="match status" value="1"/>
</dbReference>
<gene>
    <name evidence="2" type="ORF">CVS30_09805</name>
</gene>
<evidence type="ECO:0000313" key="3">
    <source>
        <dbReference type="Proteomes" id="UP000247980"/>
    </source>
</evidence>
<dbReference type="AlphaFoldDB" id="A0A2V5JG00"/>
<name>A0A2V5JG00_9MICC</name>
<sequence length="188" mass="19507">MTSVPTLRLLPLKNLMEPELDALREGIAGLELAAGQDAFVGEPTEMAQLALDDPARHPFAIVVSAAAEAAVEGSHVGSEARVVGMGVLHVGAATDTGWPDANAAVLLRGFLVDHREQGRGYGGAATRAAVELSRELVADLGLPATGVVLGVNERNTAAHAAYLKAGFVDSGRYLGGRSGPQHIMYCPF</sequence>